<reference evidence="2 3" key="1">
    <citation type="journal article" date="2019" name="Sci. Rep.">
        <title>Orb-weaving spider Araneus ventricosus genome elucidates the spidroin gene catalogue.</title>
        <authorList>
            <person name="Kono N."/>
            <person name="Nakamura H."/>
            <person name="Ohtoshi R."/>
            <person name="Moran D.A.P."/>
            <person name="Shinohara A."/>
            <person name="Yoshida Y."/>
            <person name="Fujiwara M."/>
            <person name="Mori M."/>
            <person name="Tomita M."/>
            <person name="Arakawa K."/>
        </authorList>
    </citation>
    <scope>NUCLEOTIDE SEQUENCE [LARGE SCALE GENOMIC DNA]</scope>
</reference>
<sequence length="239" mass="27559">MRLYHFFLLGCTLGFPGINAQLFTDRPLPIDQLLQIVWDPSALIHVWTALDQLYNIALGWRSAAKTVISLPFGEGRSMDHIRFQQPRKYKYWHRQMDVPHWKRFNEIYSGPPSASVQVPVRHQYPLPPPQLFFHPQEIVPPGWAQTPALANRDDKRLRYMKHLLQTKAFLDKLAQAGGQLNGKQAGVPVPLFFSNSNGALTSNPETRLRMFLKLMKQLGDIHTNKVDFDDSKEENGYNR</sequence>
<evidence type="ECO:0000313" key="3">
    <source>
        <dbReference type="Proteomes" id="UP000499080"/>
    </source>
</evidence>
<dbReference type="EMBL" id="BGPR01003834">
    <property type="protein sequence ID" value="GBM92958.1"/>
    <property type="molecule type" value="Genomic_DNA"/>
</dbReference>
<name>A0A4Y2JTV5_ARAVE</name>
<organism evidence="2 3">
    <name type="scientific">Araneus ventricosus</name>
    <name type="common">Orbweaver spider</name>
    <name type="synonym">Epeira ventricosa</name>
    <dbReference type="NCBI Taxonomy" id="182803"/>
    <lineage>
        <taxon>Eukaryota</taxon>
        <taxon>Metazoa</taxon>
        <taxon>Ecdysozoa</taxon>
        <taxon>Arthropoda</taxon>
        <taxon>Chelicerata</taxon>
        <taxon>Arachnida</taxon>
        <taxon>Araneae</taxon>
        <taxon>Araneomorphae</taxon>
        <taxon>Entelegynae</taxon>
        <taxon>Araneoidea</taxon>
        <taxon>Araneidae</taxon>
        <taxon>Araneus</taxon>
    </lineage>
</organism>
<comment type="caution">
    <text evidence="2">The sequence shown here is derived from an EMBL/GenBank/DDBJ whole genome shotgun (WGS) entry which is preliminary data.</text>
</comment>
<keyword evidence="1" id="KW-0732">Signal</keyword>
<dbReference type="OrthoDB" id="6417048at2759"/>
<evidence type="ECO:0000256" key="1">
    <source>
        <dbReference type="SAM" id="SignalP"/>
    </source>
</evidence>
<feature type="chain" id="PRO_5021353721" evidence="1">
    <location>
        <begin position="21"/>
        <end position="239"/>
    </location>
</feature>
<protein>
    <submittedName>
        <fullName evidence="2">Uncharacterized protein</fullName>
    </submittedName>
</protein>
<evidence type="ECO:0000313" key="2">
    <source>
        <dbReference type="EMBL" id="GBM92958.1"/>
    </source>
</evidence>
<feature type="signal peptide" evidence="1">
    <location>
        <begin position="1"/>
        <end position="20"/>
    </location>
</feature>
<dbReference type="Proteomes" id="UP000499080">
    <property type="component" value="Unassembled WGS sequence"/>
</dbReference>
<keyword evidence="3" id="KW-1185">Reference proteome</keyword>
<dbReference type="AlphaFoldDB" id="A0A4Y2JTV5"/>
<proteinExistence type="predicted"/>
<gene>
    <name evidence="2" type="ORF">AVEN_223647_1</name>
</gene>
<accession>A0A4Y2JTV5</accession>